<dbReference type="InterPro" id="IPR023346">
    <property type="entry name" value="Lysozyme-like_dom_sf"/>
</dbReference>
<dbReference type="Gene3D" id="1.10.530.10">
    <property type="match status" value="1"/>
</dbReference>
<dbReference type="PANTHER" id="PTHR37423:SF2">
    <property type="entry name" value="MEMBRANE-BOUND LYTIC MUREIN TRANSGLYCOSYLASE C"/>
    <property type="match status" value="1"/>
</dbReference>
<sequence>MRRAVLTTLLTCTGAAAAVCSADVSTRQLVERTAAAHGLPPFILTALVFHESGFCAQALSPAGAIGYGQLMPATARGLGVNPYVPRENIWGAAKYLRQQWNTFANWPLALAAYNAGPGAVRQFGRVPPYAETQAYVRKVLATYAALASQHRTVTQRVQVPFRPGLQRPVISPAQSSPRAVITTPLPRTPVVSAATPATRETAPVGPHAAPREDQSRSSLLVYRAASAR</sequence>
<evidence type="ECO:0000313" key="5">
    <source>
        <dbReference type="Proteomes" id="UP001596317"/>
    </source>
</evidence>
<dbReference type="CDD" id="cd00254">
    <property type="entry name" value="LT-like"/>
    <property type="match status" value="1"/>
</dbReference>
<evidence type="ECO:0000256" key="2">
    <source>
        <dbReference type="SAM" id="SignalP"/>
    </source>
</evidence>
<feature type="domain" description="Transglycosylase SLT" evidence="3">
    <location>
        <begin position="30"/>
        <end position="124"/>
    </location>
</feature>
<evidence type="ECO:0000256" key="1">
    <source>
        <dbReference type="SAM" id="MobiDB-lite"/>
    </source>
</evidence>
<dbReference type="PANTHER" id="PTHR37423">
    <property type="entry name" value="SOLUBLE LYTIC MUREIN TRANSGLYCOSYLASE-RELATED"/>
    <property type="match status" value="1"/>
</dbReference>
<gene>
    <name evidence="4" type="ORF">ACFP90_21460</name>
</gene>
<protein>
    <submittedName>
        <fullName evidence="4">Lytic transglycosylase domain-containing protein</fullName>
    </submittedName>
</protein>
<evidence type="ECO:0000259" key="3">
    <source>
        <dbReference type="Pfam" id="PF01464"/>
    </source>
</evidence>
<name>A0ABW1ZPU9_9DEIO</name>
<feature type="chain" id="PRO_5045221217" evidence="2">
    <location>
        <begin position="18"/>
        <end position="228"/>
    </location>
</feature>
<accession>A0ABW1ZPU9</accession>
<dbReference type="Proteomes" id="UP001596317">
    <property type="component" value="Unassembled WGS sequence"/>
</dbReference>
<dbReference type="InterPro" id="IPR008258">
    <property type="entry name" value="Transglycosylase_SLT_dom_1"/>
</dbReference>
<dbReference type="EMBL" id="JBHSWB010000002">
    <property type="protein sequence ID" value="MFC6662628.1"/>
    <property type="molecule type" value="Genomic_DNA"/>
</dbReference>
<keyword evidence="2" id="KW-0732">Signal</keyword>
<dbReference type="Pfam" id="PF01464">
    <property type="entry name" value="SLT"/>
    <property type="match status" value="1"/>
</dbReference>
<proteinExistence type="predicted"/>
<comment type="caution">
    <text evidence="4">The sequence shown here is derived from an EMBL/GenBank/DDBJ whole genome shotgun (WGS) entry which is preliminary data.</text>
</comment>
<organism evidence="4 5">
    <name type="scientific">Deinococcus multiflagellatus</name>
    <dbReference type="NCBI Taxonomy" id="1656887"/>
    <lineage>
        <taxon>Bacteria</taxon>
        <taxon>Thermotogati</taxon>
        <taxon>Deinococcota</taxon>
        <taxon>Deinococci</taxon>
        <taxon>Deinococcales</taxon>
        <taxon>Deinococcaceae</taxon>
        <taxon>Deinococcus</taxon>
    </lineage>
</organism>
<evidence type="ECO:0000313" key="4">
    <source>
        <dbReference type="EMBL" id="MFC6662628.1"/>
    </source>
</evidence>
<dbReference type="SUPFAM" id="SSF53955">
    <property type="entry name" value="Lysozyme-like"/>
    <property type="match status" value="1"/>
</dbReference>
<reference evidence="5" key="1">
    <citation type="journal article" date="2019" name="Int. J. Syst. Evol. Microbiol.">
        <title>The Global Catalogue of Microorganisms (GCM) 10K type strain sequencing project: providing services to taxonomists for standard genome sequencing and annotation.</title>
        <authorList>
            <consortium name="The Broad Institute Genomics Platform"/>
            <consortium name="The Broad Institute Genome Sequencing Center for Infectious Disease"/>
            <person name="Wu L."/>
            <person name="Ma J."/>
        </authorList>
    </citation>
    <scope>NUCLEOTIDE SEQUENCE [LARGE SCALE GENOMIC DNA]</scope>
    <source>
        <strain evidence="5">CCUG 63830</strain>
    </source>
</reference>
<dbReference type="RefSeq" id="WP_224611033.1">
    <property type="nucleotide sequence ID" value="NZ_JAIQXV010000016.1"/>
</dbReference>
<keyword evidence="5" id="KW-1185">Reference proteome</keyword>
<feature type="region of interest" description="Disordered" evidence="1">
    <location>
        <begin position="185"/>
        <end position="219"/>
    </location>
</feature>
<feature type="signal peptide" evidence="2">
    <location>
        <begin position="1"/>
        <end position="17"/>
    </location>
</feature>